<evidence type="ECO:0000313" key="3">
    <source>
        <dbReference type="Proteomes" id="UP000184016"/>
    </source>
</evidence>
<protein>
    <recommendedName>
        <fullName evidence="4">DUF2325 domain-containing protein</fullName>
    </recommendedName>
</protein>
<organism evidence="2 3">
    <name type="scientific">Alicyclobacillus tolerans</name>
    <dbReference type="NCBI Taxonomy" id="90970"/>
    <lineage>
        <taxon>Bacteria</taxon>
        <taxon>Bacillati</taxon>
        <taxon>Bacillota</taxon>
        <taxon>Bacilli</taxon>
        <taxon>Bacillales</taxon>
        <taxon>Alicyclobacillaceae</taxon>
        <taxon>Alicyclobacillus</taxon>
    </lineage>
</organism>
<dbReference type="EMBL" id="FRAF01000044">
    <property type="protein sequence ID" value="SHL14160.1"/>
    <property type="molecule type" value="Genomic_DNA"/>
</dbReference>
<evidence type="ECO:0000256" key="1">
    <source>
        <dbReference type="SAM" id="Coils"/>
    </source>
</evidence>
<dbReference type="OrthoDB" id="2372047at2"/>
<dbReference type="RefSeq" id="WP_129583692.1">
    <property type="nucleotide sequence ID" value="NZ_FRAF01000044.1"/>
</dbReference>
<evidence type="ECO:0008006" key="4">
    <source>
        <dbReference type="Google" id="ProtNLM"/>
    </source>
</evidence>
<proteinExistence type="predicted"/>
<dbReference type="Proteomes" id="UP000184016">
    <property type="component" value="Unassembled WGS sequence"/>
</dbReference>
<name>A0A1M6Y798_9BACL</name>
<keyword evidence="3" id="KW-1185">Reference proteome</keyword>
<dbReference type="STRING" id="1830138.SAMN05443507_1445"/>
<reference evidence="3" key="1">
    <citation type="submission" date="2016-11" db="EMBL/GenBank/DDBJ databases">
        <authorList>
            <person name="Varghese N."/>
            <person name="Submissions S."/>
        </authorList>
    </citation>
    <scope>NUCLEOTIDE SEQUENCE [LARGE SCALE GENOMIC DNA]</scope>
    <source>
        <strain evidence="3">USBA-503</strain>
    </source>
</reference>
<sequence>MEKFVMSVRIENGECHPQKPFLFQDGTYTSRNEWLEQVFSHALLATVKELQECLEAQVFKEDEDVLVEYTTEEIIELLKYSSVPLLWINMPQSLRQIFSAKAIIPINRKMHSIEQSLIVIQQLKNSQSKRLNWQSILEYHLNTVQVPTLNCNLKSIVLHGTLQDLHHFVQDTVYQFDQANLPNEVYAGYLFASYSAFFELSRAEYWIHTMRENYDSDFRYLESIVHSMQPLVFFSKKSTYQNSSTRDLLQRIRSLEVENQEIKVQIEAEVQEFLRIFELMKFERRSEKAKSNHENIPQFSGKKIAVVGDSGRWPVYRLFLEQEGAIPIFIPGFEKIRFGIEHFVHVDGVLFITAYSSHSLYYALKARRVLPNTVLIDRAGIQAFQEGMKRLHQILDEV</sequence>
<feature type="coiled-coil region" evidence="1">
    <location>
        <begin position="245"/>
        <end position="272"/>
    </location>
</feature>
<gene>
    <name evidence="2" type="ORF">SAMN05443507_1445</name>
</gene>
<accession>A0A1M6Y798</accession>
<evidence type="ECO:0000313" key="2">
    <source>
        <dbReference type="EMBL" id="SHL14160.1"/>
    </source>
</evidence>
<keyword evidence="1" id="KW-0175">Coiled coil</keyword>
<dbReference type="AlphaFoldDB" id="A0A1M6Y798"/>